<dbReference type="InterPro" id="IPR043968">
    <property type="entry name" value="SGNH"/>
</dbReference>
<name>C9PNP7_9PAST</name>
<evidence type="ECO:0000259" key="2">
    <source>
        <dbReference type="Pfam" id="PF01757"/>
    </source>
</evidence>
<feature type="transmembrane region" description="Helical" evidence="1">
    <location>
        <begin position="342"/>
        <end position="359"/>
    </location>
</feature>
<dbReference type="Pfam" id="PF01757">
    <property type="entry name" value="Acyl_transf_3"/>
    <property type="match status" value="1"/>
</dbReference>
<feature type="transmembrane region" description="Helical" evidence="1">
    <location>
        <begin position="12"/>
        <end position="30"/>
    </location>
</feature>
<feature type="transmembrane region" description="Helical" evidence="1">
    <location>
        <begin position="285"/>
        <end position="303"/>
    </location>
</feature>
<feature type="transmembrane region" description="Helical" evidence="1">
    <location>
        <begin position="77"/>
        <end position="101"/>
    </location>
</feature>
<feature type="transmembrane region" description="Helical" evidence="1">
    <location>
        <begin position="309"/>
        <end position="327"/>
    </location>
</feature>
<dbReference type="Pfam" id="PF19040">
    <property type="entry name" value="SGNH"/>
    <property type="match status" value="1"/>
</dbReference>
<dbReference type="InterPro" id="IPR002656">
    <property type="entry name" value="Acyl_transf_3_dom"/>
</dbReference>
<accession>C9PNP7</accession>
<evidence type="ECO:0000259" key="3">
    <source>
        <dbReference type="Pfam" id="PF19040"/>
    </source>
</evidence>
<evidence type="ECO:0000313" key="5">
    <source>
        <dbReference type="Proteomes" id="UP000005519"/>
    </source>
</evidence>
<keyword evidence="4" id="KW-0808">Transferase</keyword>
<sequence>MDKQFNFRLDINGLRAWAALAVLFFHFKILHFNGGFIGVDIFFVISGYLMAMILYPQIVENRKVDLVNFYIRRFKRVAPVLFVLLLVILFLSFYLIIIINISSVLSEIKNSTIFIYNITAAKVDYFSTSVNERWLMHTWTLGVEFQFYLLFPLLLLLFRGFSSGKIICCLSVIAASSFLMMLYSSEQKSNIFFLLHYRLWEFLLGALVFVFQYNKTTRIKDVYRIFISYLSWIALITFFLFYEKTIWPNWHALIPVIATSLILFFNHNTFFTCHPCVQKLGDASYSIYLWHWPVHVFCVLFDYDSYWEVLIASVVSILIGLISYYSIEKTVKNWSISLKKQGCILLGISIYLYCLVSVLEKKESLLFSYFFIHSKYQNIIPYMDFPTDAALKCTQKTGFCQFGKEKSSPKFILIGDSHAVALIPGLEELANRYQSSFLSSALLGCPMIFNVKNKEHNLQKCLERNNNILSLLENYPNIPVVIVNRYNEYLLGHNEDEFISSYYLETELDMSDSYSLKKVREELSTGFLDSICKISEKNMTYLVNSIPEIGKNVPMLIAKNMFIKNERIEIKLDKQSYLDRNRLASRIHETAKKDCGVKIIDVSSALCDSEFCYTSNEKDIYYADDDHLNLWGSRKVYPLFEHLFIKESASH</sequence>
<feature type="transmembrane region" description="Helical" evidence="1">
    <location>
        <begin position="223"/>
        <end position="242"/>
    </location>
</feature>
<keyword evidence="1" id="KW-0812">Transmembrane</keyword>
<keyword evidence="5" id="KW-1185">Reference proteome</keyword>
<protein>
    <submittedName>
        <fullName evidence="4">Acyltransferase</fullName>
    </submittedName>
</protein>
<feature type="domain" description="Acyltransferase 3" evidence="2">
    <location>
        <begin position="10"/>
        <end position="324"/>
    </location>
</feature>
<dbReference type="HOGENOM" id="CLU_005679_10_4_6"/>
<dbReference type="PANTHER" id="PTHR23028">
    <property type="entry name" value="ACETYLTRANSFERASE"/>
    <property type="match status" value="1"/>
</dbReference>
<dbReference type="EMBL" id="ACZR01000005">
    <property type="protein sequence ID" value="EEX51034.1"/>
    <property type="molecule type" value="Genomic_DNA"/>
</dbReference>
<organism evidence="4 5">
    <name type="scientific">Pasteurella dagmatis ATCC 43325</name>
    <dbReference type="NCBI Taxonomy" id="667128"/>
    <lineage>
        <taxon>Bacteria</taxon>
        <taxon>Pseudomonadati</taxon>
        <taxon>Pseudomonadota</taxon>
        <taxon>Gammaproteobacteria</taxon>
        <taxon>Pasteurellales</taxon>
        <taxon>Pasteurellaceae</taxon>
        <taxon>Pasteurella</taxon>
    </lineage>
</organism>
<reference evidence="4 5" key="1">
    <citation type="submission" date="2009-10" db="EMBL/GenBank/DDBJ databases">
        <authorList>
            <person name="Muzny D."/>
            <person name="Qin X."/>
            <person name="Deng J."/>
            <person name="Jiang H."/>
            <person name="Liu Y."/>
            <person name="Qu J."/>
            <person name="Song X.-Z."/>
            <person name="Zhang L."/>
            <person name="Thornton R."/>
            <person name="Coyle M."/>
            <person name="Francisco L."/>
            <person name="Jackson L."/>
            <person name="Javaid M."/>
            <person name="Korchina V."/>
            <person name="Kovar C."/>
            <person name="Mata R."/>
            <person name="Mathew T."/>
            <person name="Ngo R."/>
            <person name="Nguyen L."/>
            <person name="Nguyen N."/>
            <person name="Okwuonu G."/>
            <person name="Ongeri F."/>
            <person name="Pham C."/>
            <person name="Simmons D."/>
            <person name="Wilczek-Boney K."/>
            <person name="Hale W."/>
            <person name="Jakkamsetti A."/>
            <person name="Pham P."/>
            <person name="Ruth R."/>
            <person name="San Lucas F."/>
            <person name="Warren J."/>
            <person name="Zhang J."/>
            <person name="Zhao Z."/>
            <person name="Zhou C."/>
            <person name="Zhu D."/>
            <person name="Lee S."/>
            <person name="Bess C."/>
            <person name="Blankenburg K."/>
            <person name="Forbes L."/>
            <person name="Fu Q."/>
            <person name="Gubbala S."/>
            <person name="Hirani K."/>
            <person name="Jayaseelan J.C."/>
            <person name="Lara F."/>
            <person name="Munidasa M."/>
            <person name="Palculict T."/>
            <person name="Patil S."/>
            <person name="Pu L.-L."/>
            <person name="Saada N."/>
            <person name="Tang L."/>
            <person name="Weissenberger G."/>
            <person name="Zhu Y."/>
            <person name="Hemphill L."/>
            <person name="Shang Y."/>
            <person name="Youmans B."/>
            <person name="Ayvaz T."/>
            <person name="Ross M."/>
            <person name="Santibanez J."/>
            <person name="Aqrawi P."/>
            <person name="Gross S."/>
            <person name="Joshi V."/>
            <person name="Fowler G."/>
            <person name="Nazareth L."/>
            <person name="Reid J."/>
            <person name="Worley K."/>
            <person name="Petrosino J."/>
            <person name="Highlander S."/>
            <person name="Gibbs R."/>
        </authorList>
    </citation>
    <scope>NUCLEOTIDE SEQUENCE [LARGE SCALE GENOMIC DNA]</scope>
    <source>
        <strain evidence="4 5">ATCC 43325</strain>
    </source>
</reference>
<evidence type="ECO:0000256" key="1">
    <source>
        <dbReference type="SAM" id="Phobius"/>
    </source>
</evidence>
<dbReference type="GO" id="GO:0016747">
    <property type="term" value="F:acyltransferase activity, transferring groups other than amino-acyl groups"/>
    <property type="evidence" value="ECO:0007669"/>
    <property type="project" value="InterPro"/>
</dbReference>
<comment type="caution">
    <text evidence="4">The sequence shown here is derived from an EMBL/GenBank/DDBJ whole genome shotgun (WGS) entry which is preliminary data.</text>
</comment>
<dbReference type="GO" id="GO:0016020">
    <property type="term" value="C:membrane"/>
    <property type="evidence" value="ECO:0007669"/>
    <property type="project" value="TreeGrafter"/>
</dbReference>
<dbReference type="PANTHER" id="PTHR23028:SF53">
    <property type="entry name" value="ACYL_TRANSF_3 DOMAIN-CONTAINING PROTEIN"/>
    <property type="match status" value="1"/>
</dbReference>
<proteinExistence type="predicted"/>
<feature type="transmembrane region" description="Helical" evidence="1">
    <location>
        <begin position="191"/>
        <end position="211"/>
    </location>
</feature>
<dbReference type="OrthoDB" id="9767863at2"/>
<dbReference type="RefSeq" id="WP_005763427.1">
    <property type="nucleotide sequence ID" value="NZ_GG704811.1"/>
</dbReference>
<keyword evidence="1" id="KW-1133">Transmembrane helix</keyword>
<feature type="domain" description="SGNH" evidence="3">
    <location>
        <begin position="396"/>
        <end position="641"/>
    </location>
</feature>
<evidence type="ECO:0000313" key="4">
    <source>
        <dbReference type="EMBL" id="EEX51034.1"/>
    </source>
</evidence>
<feature type="transmembrane region" description="Helical" evidence="1">
    <location>
        <begin position="36"/>
        <end position="56"/>
    </location>
</feature>
<dbReference type="InterPro" id="IPR050879">
    <property type="entry name" value="Acyltransferase_3"/>
</dbReference>
<dbReference type="GO" id="GO:0000271">
    <property type="term" value="P:polysaccharide biosynthetic process"/>
    <property type="evidence" value="ECO:0007669"/>
    <property type="project" value="TreeGrafter"/>
</dbReference>
<feature type="transmembrane region" description="Helical" evidence="1">
    <location>
        <begin position="165"/>
        <end position="185"/>
    </location>
</feature>
<keyword evidence="4" id="KW-0012">Acyltransferase</keyword>
<dbReference type="Proteomes" id="UP000005519">
    <property type="component" value="Unassembled WGS sequence"/>
</dbReference>
<feature type="transmembrane region" description="Helical" evidence="1">
    <location>
        <begin position="134"/>
        <end position="158"/>
    </location>
</feature>
<dbReference type="STRING" id="667128.HMPREF0621_0621"/>
<dbReference type="AlphaFoldDB" id="C9PNP7"/>
<feature type="transmembrane region" description="Helical" evidence="1">
    <location>
        <begin position="248"/>
        <end position="265"/>
    </location>
</feature>
<keyword evidence="1" id="KW-0472">Membrane</keyword>
<gene>
    <name evidence="4" type="ORF">HMPREF0621_0621</name>
</gene>